<evidence type="ECO:0000313" key="3">
    <source>
        <dbReference type="Proteomes" id="UP000001542"/>
    </source>
</evidence>
<gene>
    <name evidence="2" type="ORF">TVAG_165040</name>
</gene>
<feature type="compositionally biased region" description="Low complexity" evidence="1">
    <location>
        <begin position="294"/>
        <end position="303"/>
    </location>
</feature>
<organism evidence="2 3">
    <name type="scientific">Trichomonas vaginalis (strain ATCC PRA-98 / G3)</name>
    <dbReference type="NCBI Taxonomy" id="412133"/>
    <lineage>
        <taxon>Eukaryota</taxon>
        <taxon>Metamonada</taxon>
        <taxon>Parabasalia</taxon>
        <taxon>Trichomonadida</taxon>
        <taxon>Trichomonadidae</taxon>
        <taxon>Trichomonas</taxon>
    </lineage>
</organism>
<protein>
    <submittedName>
        <fullName evidence="2">Uncharacterized protein</fullName>
    </submittedName>
</protein>
<sequence length="303" mass="33528">MTDHCRKTGWDVSANDLIEIKDTSFCDIGYTGQGSAVFSNSASKRFNILNCVFTLCRATEIGEALRVINSPTVTLKSCSASQRYTSTNTDDELNRWGQFFAFTGAENSQCETHVDNVGIDKCPLTTELRGQRPAFFHRCNVDFTHSNVTDSHCTYCSGFYLGDCAASVKYILISGTSSNCVSIELENTTGSLTHITLTNITQSDWNLSVIYYLNSTVSFEYFTLTDYNINELAYLFNYSLKSDTPSGGVSLNHYTIVPPFPNMGNLTSMEGNETKTTDTTTEEPKGPTEEIKTPTETPTEIPK</sequence>
<dbReference type="AlphaFoldDB" id="A2DUI5"/>
<feature type="compositionally biased region" description="Basic and acidic residues" evidence="1">
    <location>
        <begin position="272"/>
        <end position="293"/>
    </location>
</feature>
<proteinExistence type="predicted"/>
<dbReference type="Proteomes" id="UP000001542">
    <property type="component" value="Unassembled WGS sequence"/>
</dbReference>
<evidence type="ECO:0000256" key="1">
    <source>
        <dbReference type="SAM" id="MobiDB-lite"/>
    </source>
</evidence>
<dbReference type="VEuPathDB" id="TrichDB:TVAGG3_0663310"/>
<name>A2DUI5_TRIV3</name>
<feature type="region of interest" description="Disordered" evidence="1">
    <location>
        <begin position="262"/>
        <end position="303"/>
    </location>
</feature>
<dbReference type="InParanoid" id="A2DUI5"/>
<dbReference type="EMBL" id="DS113249">
    <property type="protein sequence ID" value="EAY15876.1"/>
    <property type="molecule type" value="Genomic_DNA"/>
</dbReference>
<dbReference type="KEGG" id="tva:4773879"/>
<keyword evidence="3" id="KW-1185">Reference proteome</keyword>
<dbReference type="VEuPathDB" id="TrichDB:TVAG_165040"/>
<evidence type="ECO:0000313" key="2">
    <source>
        <dbReference type="EMBL" id="EAY15876.1"/>
    </source>
</evidence>
<accession>A2DUI5</accession>
<reference evidence="2" key="2">
    <citation type="journal article" date="2007" name="Science">
        <title>Draft genome sequence of the sexually transmitted pathogen Trichomonas vaginalis.</title>
        <authorList>
            <person name="Carlton J.M."/>
            <person name="Hirt R.P."/>
            <person name="Silva J.C."/>
            <person name="Delcher A.L."/>
            <person name="Schatz M."/>
            <person name="Zhao Q."/>
            <person name="Wortman J.R."/>
            <person name="Bidwell S.L."/>
            <person name="Alsmark U.C.M."/>
            <person name="Besteiro S."/>
            <person name="Sicheritz-Ponten T."/>
            <person name="Noel C.J."/>
            <person name="Dacks J.B."/>
            <person name="Foster P.G."/>
            <person name="Simillion C."/>
            <person name="Van de Peer Y."/>
            <person name="Miranda-Saavedra D."/>
            <person name="Barton G.J."/>
            <person name="Westrop G.D."/>
            <person name="Mueller S."/>
            <person name="Dessi D."/>
            <person name="Fiori P.L."/>
            <person name="Ren Q."/>
            <person name="Paulsen I."/>
            <person name="Zhang H."/>
            <person name="Bastida-Corcuera F.D."/>
            <person name="Simoes-Barbosa A."/>
            <person name="Brown M.T."/>
            <person name="Hayes R.D."/>
            <person name="Mukherjee M."/>
            <person name="Okumura C.Y."/>
            <person name="Schneider R."/>
            <person name="Smith A.J."/>
            <person name="Vanacova S."/>
            <person name="Villalvazo M."/>
            <person name="Haas B.J."/>
            <person name="Pertea M."/>
            <person name="Feldblyum T.V."/>
            <person name="Utterback T.R."/>
            <person name="Shu C.L."/>
            <person name="Osoegawa K."/>
            <person name="de Jong P.J."/>
            <person name="Hrdy I."/>
            <person name="Horvathova L."/>
            <person name="Zubacova Z."/>
            <person name="Dolezal P."/>
            <person name="Malik S.B."/>
            <person name="Logsdon J.M. Jr."/>
            <person name="Henze K."/>
            <person name="Gupta A."/>
            <person name="Wang C.C."/>
            <person name="Dunne R.L."/>
            <person name="Upcroft J.A."/>
            <person name="Upcroft P."/>
            <person name="White O."/>
            <person name="Salzberg S.L."/>
            <person name="Tang P."/>
            <person name="Chiu C.-H."/>
            <person name="Lee Y.-S."/>
            <person name="Embley T.M."/>
            <person name="Coombs G.H."/>
            <person name="Mottram J.C."/>
            <person name="Tachezy J."/>
            <person name="Fraser-Liggett C.M."/>
            <person name="Johnson P.J."/>
        </authorList>
    </citation>
    <scope>NUCLEOTIDE SEQUENCE [LARGE SCALE GENOMIC DNA]</scope>
    <source>
        <strain evidence="2">G3</strain>
    </source>
</reference>
<reference evidence="2" key="1">
    <citation type="submission" date="2006-10" db="EMBL/GenBank/DDBJ databases">
        <authorList>
            <person name="Amadeo P."/>
            <person name="Zhao Q."/>
            <person name="Wortman J."/>
            <person name="Fraser-Liggett C."/>
            <person name="Carlton J."/>
        </authorList>
    </citation>
    <scope>NUCLEOTIDE SEQUENCE</scope>
    <source>
        <strain evidence="2">G3</strain>
    </source>
</reference>
<dbReference type="RefSeq" id="XP_001328099.1">
    <property type="nucleotide sequence ID" value="XM_001328064.1"/>
</dbReference>